<dbReference type="SUPFAM" id="SSF50630">
    <property type="entry name" value="Acid proteases"/>
    <property type="match status" value="1"/>
</dbReference>
<dbReference type="GO" id="GO:0006508">
    <property type="term" value="P:proteolysis"/>
    <property type="evidence" value="ECO:0007669"/>
    <property type="project" value="InterPro"/>
</dbReference>
<feature type="non-terminal residue" evidence="2">
    <location>
        <position position="78"/>
    </location>
</feature>
<feature type="non-terminal residue" evidence="2">
    <location>
        <position position="1"/>
    </location>
</feature>
<dbReference type="Pfam" id="PF13975">
    <property type="entry name" value="gag-asp_proteas"/>
    <property type="match status" value="1"/>
</dbReference>
<dbReference type="Gene3D" id="2.40.70.10">
    <property type="entry name" value="Acid Proteases"/>
    <property type="match status" value="1"/>
</dbReference>
<keyword evidence="1" id="KW-0645">Protease</keyword>
<dbReference type="CDD" id="cd00303">
    <property type="entry name" value="retropepsin_like"/>
    <property type="match status" value="1"/>
</dbReference>
<reference evidence="2 3" key="1">
    <citation type="journal article" date="2018" name="Biotechnol. Biofuels">
        <title>Integrative visual omics of the white-rot fungus Polyporus brumalis exposes the biotechnological potential of its oxidative enzymes for delignifying raw plant biomass.</title>
        <authorList>
            <person name="Miyauchi S."/>
            <person name="Rancon A."/>
            <person name="Drula E."/>
            <person name="Hage H."/>
            <person name="Chaduli D."/>
            <person name="Favel A."/>
            <person name="Grisel S."/>
            <person name="Henrissat B."/>
            <person name="Herpoel-Gimbert I."/>
            <person name="Ruiz-Duenas F.J."/>
            <person name="Chevret D."/>
            <person name="Hainaut M."/>
            <person name="Lin J."/>
            <person name="Wang M."/>
            <person name="Pangilinan J."/>
            <person name="Lipzen A."/>
            <person name="Lesage-Meessen L."/>
            <person name="Navarro D."/>
            <person name="Riley R."/>
            <person name="Grigoriev I.V."/>
            <person name="Zhou S."/>
            <person name="Raouche S."/>
            <person name="Rosso M.N."/>
        </authorList>
    </citation>
    <scope>NUCLEOTIDE SEQUENCE [LARGE SCALE GENOMIC DNA]</scope>
    <source>
        <strain evidence="2 3">BRFM 1820</strain>
    </source>
</reference>
<dbReference type="AlphaFoldDB" id="A0A371DIQ3"/>
<keyword evidence="1" id="KW-0378">Hydrolase</keyword>
<dbReference type="InterPro" id="IPR021109">
    <property type="entry name" value="Peptidase_aspartic_dom_sf"/>
</dbReference>
<dbReference type="GO" id="GO:0004190">
    <property type="term" value="F:aspartic-type endopeptidase activity"/>
    <property type="evidence" value="ECO:0007669"/>
    <property type="project" value="UniProtKB-KW"/>
</dbReference>
<proteinExistence type="predicted"/>
<evidence type="ECO:0000313" key="2">
    <source>
        <dbReference type="EMBL" id="RDX52413.1"/>
    </source>
</evidence>
<evidence type="ECO:0000313" key="3">
    <source>
        <dbReference type="Proteomes" id="UP000256964"/>
    </source>
</evidence>
<keyword evidence="1" id="KW-0064">Aspartyl protease</keyword>
<keyword evidence="3" id="KW-1185">Reference proteome</keyword>
<evidence type="ECO:0000256" key="1">
    <source>
        <dbReference type="ARBA" id="ARBA00022750"/>
    </source>
</evidence>
<dbReference type="EMBL" id="KZ857390">
    <property type="protein sequence ID" value="RDX52413.1"/>
    <property type="molecule type" value="Genomic_DNA"/>
</dbReference>
<name>A0A371DIQ3_9APHY</name>
<dbReference type="Proteomes" id="UP000256964">
    <property type="component" value="Unassembled WGS sequence"/>
</dbReference>
<dbReference type="InterPro" id="IPR001969">
    <property type="entry name" value="Aspartic_peptidase_AS"/>
</dbReference>
<organism evidence="2 3">
    <name type="scientific">Lentinus brumalis</name>
    <dbReference type="NCBI Taxonomy" id="2498619"/>
    <lineage>
        <taxon>Eukaryota</taxon>
        <taxon>Fungi</taxon>
        <taxon>Dikarya</taxon>
        <taxon>Basidiomycota</taxon>
        <taxon>Agaricomycotina</taxon>
        <taxon>Agaricomycetes</taxon>
        <taxon>Polyporales</taxon>
        <taxon>Polyporaceae</taxon>
        <taxon>Lentinus</taxon>
    </lineage>
</organism>
<dbReference type="OrthoDB" id="2717878at2759"/>
<dbReference type="PROSITE" id="PS00141">
    <property type="entry name" value="ASP_PROTEASE"/>
    <property type="match status" value="1"/>
</dbReference>
<protein>
    <recommendedName>
        <fullName evidence="4">Peptidase A2 domain-containing protein</fullName>
    </recommendedName>
</protein>
<evidence type="ECO:0008006" key="4">
    <source>
        <dbReference type="Google" id="ProtNLM"/>
    </source>
</evidence>
<sequence>GRKVQVEALVDSGATTSFINKSVVETYHLGTHKLATPYDVYNADGTSNKSGQITHAVRSYVEIGSHKSTHQLLVADLG</sequence>
<accession>A0A371DIQ3</accession>
<gene>
    <name evidence="2" type="ORF">OH76DRAFT_1307764</name>
</gene>